<proteinExistence type="inferred from homology"/>
<dbReference type="OrthoDB" id="5372171at2"/>
<dbReference type="GO" id="GO:0015562">
    <property type="term" value="F:efflux transmembrane transporter activity"/>
    <property type="evidence" value="ECO:0007669"/>
    <property type="project" value="InterPro"/>
</dbReference>
<name>D5V217_ARCNC</name>
<keyword evidence="3" id="KW-0813">Transport</keyword>
<dbReference type="Gene3D" id="1.20.1600.10">
    <property type="entry name" value="Outer membrane efflux proteins (OEP)"/>
    <property type="match status" value="1"/>
</dbReference>
<organism evidence="9 10">
    <name type="scientific">Arcobacter nitrofigilis (strain ATCC 33309 / DSM 7299 / CCUG 15893 / LMG 7604 / NCTC 12251 / CI)</name>
    <name type="common">Campylobacter nitrofigilis</name>
    <dbReference type="NCBI Taxonomy" id="572480"/>
    <lineage>
        <taxon>Bacteria</taxon>
        <taxon>Pseudomonadati</taxon>
        <taxon>Campylobacterota</taxon>
        <taxon>Epsilonproteobacteria</taxon>
        <taxon>Campylobacterales</taxon>
        <taxon>Arcobacteraceae</taxon>
        <taxon>Arcobacter</taxon>
    </lineage>
</organism>
<keyword evidence="8" id="KW-0732">Signal</keyword>
<gene>
    <name evidence="9" type="ordered locus">Arnit_1947</name>
</gene>
<comment type="subcellular location">
    <subcellularLocation>
        <location evidence="1">Cell outer membrane</location>
    </subcellularLocation>
</comment>
<evidence type="ECO:0000256" key="2">
    <source>
        <dbReference type="ARBA" id="ARBA00007613"/>
    </source>
</evidence>
<dbReference type="RefSeq" id="WP_013135746.1">
    <property type="nucleotide sequence ID" value="NC_014166.1"/>
</dbReference>
<keyword evidence="7" id="KW-0998">Cell outer membrane</keyword>
<dbReference type="PANTHER" id="PTHR30026">
    <property type="entry name" value="OUTER MEMBRANE PROTEIN TOLC"/>
    <property type="match status" value="1"/>
</dbReference>
<sequence precursor="true">MNKLLVLLLITSIYSFAKEITFDEALHLLLKNNKQLKSKKLDIKQSHAILDEISANNYGALNFKETYTTTNHAGYAFNSKLSSRKATFGDFGLGSYTGPGSIGEAPDDLNYPKSTENYETKITYDIPLFTGFKISNAKDVAQLQVQAKNKKYQYDEKLLTLELLRAYNACVAAKEYLKSTQKAKEVTKSFVNFSNEMFKEGLVTKIDLNEAQVRDLNTNVKLKEAQNKVSLALSYLSFLVGDEITDVKNFEEVKLSNLVLKNIQEEAINKREDYKYIDLNVKSSKKNIKVEQADYYPKINAHVEYGYSDDKLKNFDDTQDFYLAKVQLNMKIFDMTREAKVEQSRINYNKLMLEKEQFKDSIKLEVKQNYLNYLSNEEILVEKIKAQNLAEEVLIKAEDMYKNKLLKMTDLLAQQASLQKAEAEVIMSKFDLTFMKAKLKLSIGKSLKE</sequence>
<dbReference type="GO" id="GO:0015288">
    <property type="term" value="F:porin activity"/>
    <property type="evidence" value="ECO:0007669"/>
    <property type="project" value="TreeGrafter"/>
</dbReference>
<dbReference type="Proteomes" id="UP000000939">
    <property type="component" value="Chromosome"/>
</dbReference>
<dbReference type="SUPFAM" id="SSF56954">
    <property type="entry name" value="Outer membrane efflux proteins (OEP)"/>
    <property type="match status" value="1"/>
</dbReference>
<evidence type="ECO:0000256" key="5">
    <source>
        <dbReference type="ARBA" id="ARBA00022692"/>
    </source>
</evidence>
<accession>D5V217</accession>
<dbReference type="KEGG" id="ant:Arnit_1947"/>
<keyword evidence="6" id="KW-0472">Membrane</keyword>
<evidence type="ECO:0000256" key="6">
    <source>
        <dbReference type="ARBA" id="ARBA00023136"/>
    </source>
</evidence>
<protein>
    <submittedName>
        <fullName evidence="9">Outer membrane efflux protein</fullName>
    </submittedName>
</protein>
<dbReference type="GO" id="GO:0009279">
    <property type="term" value="C:cell outer membrane"/>
    <property type="evidence" value="ECO:0007669"/>
    <property type="project" value="UniProtKB-SubCell"/>
</dbReference>
<comment type="similarity">
    <text evidence="2">Belongs to the outer membrane factor (OMF) (TC 1.B.17) family.</text>
</comment>
<evidence type="ECO:0000313" key="10">
    <source>
        <dbReference type="Proteomes" id="UP000000939"/>
    </source>
</evidence>
<feature type="signal peptide" evidence="8">
    <location>
        <begin position="1"/>
        <end position="17"/>
    </location>
</feature>
<evidence type="ECO:0000256" key="7">
    <source>
        <dbReference type="ARBA" id="ARBA00023237"/>
    </source>
</evidence>
<dbReference type="PANTHER" id="PTHR30026:SF20">
    <property type="entry name" value="OUTER MEMBRANE PROTEIN TOLC"/>
    <property type="match status" value="1"/>
</dbReference>
<keyword evidence="10" id="KW-1185">Reference proteome</keyword>
<reference evidence="9 10" key="1">
    <citation type="journal article" date="2010" name="Stand. Genomic Sci.">
        <title>Complete genome sequence of Arcobacter nitrofigilis type strain (CI).</title>
        <authorList>
            <person name="Pati A."/>
            <person name="Gronow S."/>
            <person name="Lapidus A."/>
            <person name="Copeland A."/>
            <person name="Glavina Del Rio T."/>
            <person name="Nolan M."/>
            <person name="Lucas S."/>
            <person name="Tice H."/>
            <person name="Cheng J.F."/>
            <person name="Han C."/>
            <person name="Chertkov O."/>
            <person name="Bruce D."/>
            <person name="Tapia R."/>
            <person name="Goodwin L."/>
            <person name="Pitluck S."/>
            <person name="Liolios K."/>
            <person name="Ivanova N."/>
            <person name="Mavromatis K."/>
            <person name="Chen A."/>
            <person name="Palaniappan K."/>
            <person name="Land M."/>
            <person name="Hauser L."/>
            <person name="Chang Y.J."/>
            <person name="Jeffries C.D."/>
            <person name="Detter J.C."/>
            <person name="Rohde M."/>
            <person name="Goker M."/>
            <person name="Bristow J."/>
            <person name="Eisen J.A."/>
            <person name="Markowitz V."/>
            <person name="Hugenholtz P."/>
            <person name="Klenk H.P."/>
            <person name="Kyrpides N.C."/>
        </authorList>
    </citation>
    <scope>NUCLEOTIDE SEQUENCE [LARGE SCALE GENOMIC DNA]</scope>
    <source>
        <strain evidence="10">ATCC 33309 / DSM 7299 / CCUG 15893 / LMG 7604 / NCTC 12251 / CI</strain>
    </source>
</reference>
<dbReference type="eggNOG" id="COG1538">
    <property type="taxonomic scope" value="Bacteria"/>
</dbReference>
<evidence type="ECO:0000256" key="3">
    <source>
        <dbReference type="ARBA" id="ARBA00022448"/>
    </source>
</evidence>
<dbReference type="AlphaFoldDB" id="D5V217"/>
<evidence type="ECO:0000256" key="1">
    <source>
        <dbReference type="ARBA" id="ARBA00004442"/>
    </source>
</evidence>
<dbReference type="STRING" id="572480.Arnit_1947"/>
<evidence type="ECO:0000313" key="9">
    <source>
        <dbReference type="EMBL" id="ADG93601.1"/>
    </source>
</evidence>
<dbReference type="GO" id="GO:1990281">
    <property type="term" value="C:efflux pump complex"/>
    <property type="evidence" value="ECO:0007669"/>
    <property type="project" value="TreeGrafter"/>
</dbReference>
<evidence type="ECO:0000256" key="4">
    <source>
        <dbReference type="ARBA" id="ARBA00022452"/>
    </source>
</evidence>
<dbReference type="EMBL" id="CP001999">
    <property type="protein sequence ID" value="ADG93601.1"/>
    <property type="molecule type" value="Genomic_DNA"/>
</dbReference>
<evidence type="ECO:0000256" key="8">
    <source>
        <dbReference type="SAM" id="SignalP"/>
    </source>
</evidence>
<dbReference type="InterPro" id="IPR003423">
    <property type="entry name" value="OMP_efflux"/>
</dbReference>
<keyword evidence="5" id="KW-0812">Transmembrane</keyword>
<dbReference type="InterPro" id="IPR051906">
    <property type="entry name" value="TolC-like"/>
</dbReference>
<dbReference type="HOGENOM" id="CLU_012817_10_3_7"/>
<feature type="chain" id="PRO_5003077993" evidence="8">
    <location>
        <begin position="18"/>
        <end position="449"/>
    </location>
</feature>
<dbReference type="Pfam" id="PF02321">
    <property type="entry name" value="OEP"/>
    <property type="match status" value="2"/>
</dbReference>
<keyword evidence="4" id="KW-1134">Transmembrane beta strand</keyword>